<dbReference type="Gene3D" id="2.60.40.420">
    <property type="entry name" value="Cupredoxins - blue copper proteins"/>
    <property type="match status" value="1"/>
</dbReference>
<evidence type="ECO:0000313" key="1">
    <source>
        <dbReference type="EMBL" id="KGJ86964.1"/>
    </source>
</evidence>
<dbReference type="OrthoDB" id="9772097at2"/>
<protein>
    <recommendedName>
        <fullName evidence="3">Methylamine utilization protein</fullName>
    </recommendedName>
</protein>
<dbReference type="InterPro" id="IPR008972">
    <property type="entry name" value="Cupredoxin"/>
</dbReference>
<dbReference type="SUPFAM" id="SSF49503">
    <property type="entry name" value="Cupredoxins"/>
    <property type="match status" value="1"/>
</dbReference>
<comment type="caution">
    <text evidence="1">The sequence shown here is derived from an EMBL/GenBank/DDBJ whole genome shotgun (WGS) entry which is preliminary data.</text>
</comment>
<sequence length="236" mass="26668" precursor="true">MVSHPFLLRSALIPYYVVLASFLLISLTSWTAEACSTENSNCVQVKVNNIKNIPLENMVVYLEPLAGQVLPQQNEKVTISQHSKSFIPYISVSQSTAPVSFENKDDITHHIYSADSENKFSFKIRAGKTDSKTQFNHAAEIAMGCNIHDWMSGYLLIVDTPYFAKTDAQGLASFSLKELGKYRVVVWHPQMRTENNRMFLEKDVLTNDAVIVTLKQGMDEIPAQKSDEDFDFLSDY</sequence>
<dbReference type="Proteomes" id="UP000029843">
    <property type="component" value="Unassembled WGS sequence"/>
</dbReference>
<organism evidence="1 2">
    <name type="scientific">Colwellia psychrerythraea</name>
    <name type="common">Vibrio psychroerythus</name>
    <dbReference type="NCBI Taxonomy" id="28229"/>
    <lineage>
        <taxon>Bacteria</taxon>
        <taxon>Pseudomonadati</taxon>
        <taxon>Pseudomonadota</taxon>
        <taxon>Gammaproteobacteria</taxon>
        <taxon>Alteromonadales</taxon>
        <taxon>Colwelliaceae</taxon>
        <taxon>Colwellia</taxon>
    </lineage>
</organism>
<proteinExistence type="predicted"/>
<name>A0A099K880_COLPS</name>
<gene>
    <name evidence="1" type="ORF">ND2E_0371</name>
</gene>
<reference evidence="1 2" key="1">
    <citation type="submission" date="2014-08" db="EMBL/GenBank/DDBJ databases">
        <title>Genomic and Phenotypic Diversity of Colwellia psychrerythraea strains from Disparate Marine Basins.</title>
        <authorList>
            <person name="Techtmann S.M."/>
            <person name="Stelling S.C."/>
            <person name="Utturkar S.M."/>
            <person name="Alshibli N."/>
            <person name="Harris A."/>
            <person name="Brown S.D."/>
            <person name="Hazen T.C."/>
        </authorList>
    </citation>
    <scope>NUCLEOTIDE SEQUENCE [LARGE SCALE GENOMIC DNA]</scope>
    <source>
        <strain evidence="1 2">ND2E</strain>
    </source>
</reference>
<accession>A0A099K880</accession>
<dbReference type="EMBL" id="JQED01000055">
    <property type="protein sequence ID" value="KGJ86964.1"/>
    <property type="molecule type" value="Genomic_DNA"/>
</dbReference>
<dbReference type="RefSeq" id="WP_052056941.1">
    <property type="nucleotide sequence ID" value="NZ_JQED01000055.1"/>
</dbReference>
<evidence type="ECO:0008006" key="3">
    <source>
        <dbReference type="Google" id="ProtNLM"/>
    </source>
</evidence>
<dbReference type="AlphaFoldDB" id="A0A099K880"/>
<evidence type="ECO:0000313" key="2">
    <source>
        <dbReference type="Proteomes" id="UP000029843"/>
    </source>
</evidence>
<dbReference type="PATRIC" id="fig|28229.4.peg.3851"/>